<keyword evidence="2" id="KW-0547">Nucleotide-binding</keyword>
<accession>A0A5M6IP87</accession>
<dbReference type="GO" id="GO:0043190">
    <property type="term" value="C:ATP-binding cassette (ABC) transporter complex"/>
    <property type="evidence" value="ECO:0007669"/>
    <property type="project" value="InterPro"/>
</dbReference>
<dbReference type="GO" id="GO:0005524">
    <property type="term" value="F:ATP binding"/>
    <property type="evidence" value="ECO:0007669"/>
    <property type="project" value="UniProtKB-KW"/>
</dbReference>
<dbReference type="PANTHER" id="PTHR42781:SF4">
    <property type="entry name" value="SPERMIDINE_PUTRESCINE IMPORT ATP-BINDING PROTEIN POTA"/>
    <property type="match status" value="1"/>
</dbReference>
<keyword evidence="3 5" id="KW-0067">ATP-binding</keyword>
<dbReference type="SUPFAM" id="SSF52540">
    <property type="entry name" value="P-loop containing nucleoside triphosphate hydrolases"/>
    <property type="match status" value="1"/>
</dbReference>
<dbReference type="GO" id="GO:0016887">
    <property type="term" value="F:ATP hydrolysis activity"/>
    <property type="evidence" value="ECO:0007669"/>
    <property type="project" value="InterPro"/>
</dbReference>
<dbReference type="GO" id="GO:0015847">
    <property type="term" value="P:putrescine transport"/>
    <property type="evidence" value="ECO:0007669"/>
    <property type="project" value="UniProtKB-ARBA"/>
</dbReference>
<feature type="domain" description="ABC transporter" evidence="4">
    <location>
        <begin position="4"/>
        <end position="234"/>
    </location>
</feature>
<dbReference type="Pfam" id="PF08402">
    <property type="entry name" value="TOBE_2"/>
    <property type="match status" value="1"/>
</dbReference>
<dbReference type="AlphaFoldDB" id="A0A5M6IP87"/>
<dbReference type="InterPro" id="IPR003439">
    <property type="entry name" value="ABC_transporter-like_ATP-bd"/>
</dbReference>
<dbReference type="InterPro" id="IPR017871">
    <property type="entry name" value="ABC_transporter-like_CS"/>
</dbReference>
<sequence length="358" mass="37534">MAAVSIRGLRVRYGTAPALDGLDLDIASGEILVLLGASGSGKTTLLRVAGGFLAPDSGTIALDGQDVTALPPHRRPVNTMFQSYALFPHMTVAGNVAYGLRRQGLRGPALAARVEELLALVRLEGFGGRRIQALSGGQQQRVALARALAPRPQLLLLDEPLSALDRGLREETRADLVSLLRRTGTTAILVTHDQDEALATADRLAVLNRGRLEQVGPPAELYERPATRYVASFLGAANLLEAVVAESGPGVTRLRLGCGSLVAAAGSALAPGSRVTLALRPERLRLDTDGDITTQALAGTVTDVTYRGSTLELALRLADGAALRVSRPLGEGAGPALPRPGDPLRVRWSPAASMLLTQ</sequence>
<dbReference type="InterPro" id="IPR003593">
    <property type="entry name" value="AAA+_ATPase"/>
</dbReference>
<organism evidence="5 6">
    <name type="scientific">Rhodovastum atsumiense</name>
    <dbReference type="NCBI Taxonomy" id="504468"/>
    <lineage>
        <taxon>Bacteria</taxon>
        <taxon>Pseudomonadati</taxon>
        <taxon>Pseudomonadota</taxon>
        <taxon>Alphaproteobacteria</taxon>
        <taxon>Acetobacterales</taxon>
        <taxon>Acetobacteraceae</taxon>
        <taxon>Rhodovastum</taxon>
    </lineage>
</organism>
<evidence type="ECO:0000256" key="2">
    <source>
        <dbReference type="ARBA" id="ARBA00022741"/>
    </source>
</evidence>
<dbReference type="FunFam" id="3.40.50.300:FF:000133">
    <property type="entry name" value="Spermidine/putrescine import ATP-binding protein PotA"/>
    <property type="match status" value="1"/>
</dbReference>
<dbReference type="PANTHER" id="PTHR42781">
    <property type="entry name" value="SPERMIDINE/PUTRESCINE IMPORT ATP-BINDING PROTEIN POTA"/>
    <property type="match status" value="1"/>
</dbReference>
<dbReference type="OrthoDB" id="9802264at2"/>
<dbReference type="Proteomes" id="UP000325255">
    <property type="component" value="Unassembled WGS sequence"/>
</dbReference>
<evidence type="ECO:0000256" key="3">
    <source>
        <dbReference type="ARBA" id="ARBA00022840"/>
    </source>
</evidence>
<proteinExistence type="predicted"/>
<dbReference type="RefSeq" id="WP_150042824.1">
    <property type="nucleotide sequence ID" value="NZ_OW485601.1"/>
</dbReference>
<keyword evidence="1" id="KW-0813">Transport</keyword>
<dbReference type="GO" id="GO:0022857">
    <property type="term" value="F:transmembrane transporter activity"/>
    <property type="evidence" value="ECO:0007669"/>
    <property type="project" value="InterPro"/>
</dbReference>
<dbReference type="SMART" id="SM00382">
    <property type="entry name" value="AAA"/>
    <property type="match status" value="1"/>
</dbReference>
<protein>
    <submittedName>
        <fullName evidence="5">ABC transporter ATP-binding protein</fullName>
    </submittedName>
</protein>
<keyword evidence="6" id="KW-1185">Reference proteome</keyword>
<dbReference type="EMBL" id="VWPK01000038">
    <property type="protein sequence ID" value="KAA5610082.1"/>
    <property type="molecule type" value="Genomic_DNA"/>
</dbReference>
<evidence type="ECO:0000256" key="1">
    <source>
        <dbReference type="ARBA" id="ARBA00022448"/>
    </source>
</evidence>
<dbReference type="PROSITE" id="PS00211">
    <property type="entry name" value="ABC_TRANSPORTER_1"/>
    <property type="match status" value="1"/>
</dbReference>
<evidence type="ECO:0000313" key="5">
    <source>
        <dbReference type="EMBL" id="KAA5610082.1"/>
    </source>
</evidence>
<dbReference type="InterPro" id="IPR008995">
    <property type="entry name" value="Mo/tungstate-bd_C_term_dom"/>
</dbReference>
<evidence type="ECO:0000313" key="6">
    <source>
        <dbReference type="Proteomes" id="UP000325255"/>
    </source>
</evidence>
<dbReference type="PROSITE" id="PS50893">
    <property type="entry name" value="ABC_TRANSPORTER_2"/>
    <property type="match status" value="1"/>
</dbReference>
<gene>
    <name evidence="5" type="ORF">F1189_20930</name>
</gene>
<dbReference type="SUPFAM" id="SSF50331">
    <property type="entry name" value="MOP-like"/>
    <property type="match status" value="1"/>
</dbReference>
<comment type="caution">
    <text evidence="5">The sequence shown here is derived from an EMBL/GenBank/DDBJ whole genome shotgun (WGS) entry which is preliminary data.</text>
</comment>
<reference evidence="5 6" key="1">
    <citation type="submission" date="2019-09" db="EMBL/GenBank/DDBJ databases">
        <title>Genome sequence of Rhodovastum atsumiense, a diverse member of the Acetobacteraceae family of non-sulfur purple photosynthetic bacteria.</title>
        <authorList>
            <person name="Meyer T."/>
            <person name="Kyndt J."/>
        </authorList>
    </citation>
    <scope>NUCLEOTIDE SEQUENCE [LARGE SCALE GENOMIC DNA]</scope>
    <source>
        <strain evidence="5 6">DSM 21279</strain>
    </source>
</reference>
<name>A0A5M6IP87_9PROT</name>
<evidence type="ECO:0000259" key="4">
    <source>
        <dbReference type="PROSITE" id="PS50893"/>
    </source>
</evidence>
<dbReference type="InterPro" id="IPR013611">
    <property type="entry name" value="Transp-assoc_OB_typ2"/>
</dbReference>
<dbReference type="Gene3D" id="3.40.50.300">
    <property type="entry name" value="P-loop containing nucleotide triphosphate hydrolases"/>
    <property type="match status" value="1"/>
</dbReference>
<dbReference type="InterPro" id="IPR050093">
    <property type="entry name" value="ABC_SmlMolc_Importer"/>
</dbReference>
<dbReference type="Pfam" id="PF00005">
    <property type="entry name" value="ABC_tran"/>
    <property type="match status" value="1"/>
</dbReference>
<dbReference type="Gene3D" id="2.40.50.100">
    <property type="match status" value="1"/>
</dbReference>
<dbReference type="InterPro" id="IPR027417">
    <property type="entry name" value="P-loop_NTPase"/>
</dbReference>